<feature type="domain" description="TonB-dependent receptor plug" evidence="8">
    <location>
        <begin position="150"/>
        <end position="251"/>
    </location>
</feature>
<dbReference type="Gene3D" id="2.40.170.20">
    <property type="entry name" value="TonB-dependent receptor, beta-barrel domain"/>
    <property type="match status" value="1"/>
</dbReference>
<evidence type="ECO:0000256" key="3">
    <source>
        <dbReference type="ARBA" id="ARBA00022452"/>
    </source>
</evidence>
<dbReference type="OrthoDB" id="9768147at2"/>
<evidence type="ECO:0000313" key="11">
    <source>
        <dbReference type="Proteomes" id="UP000316093"/>
    </source>
</evidence>
<evidence type="ECO:0000256" key="1">
    <source>
        <dbReference type="ARBA" id="ARBA00004571"/>
    </source>
</evidence>
<dbReference type="Pfam" id="PF13620">
    <property type="entry name" value="CarboxypepD_reg"/>
    <property type="match status" value="1"/>
</dbReference>
<comment type="similarity">
    <text evidence="7">Belongs to the TonB-dependent receptor family.</text>
</comment>
<keyword evidence="2 7" id="KW-0813">Transport</keyword>
<proteinExistence type="inferred from homology"/>
<keyword evidence="3 7" id="KW-1134">Transmembrane beta strand</keyword>
<dbReference type="GO" id="GO:0030246">
    <property type="term" value="F:carbohydrate binding"/>
    <property type="evidence" value="ECO:0007669"/>
    <property type="project" value="InterPro"/>
</dbReference>
<dbReference type="RefSeq" id="WP_139982585.1">
    <property type="nucleotide sequence ID" value="NZ_CP041046.1"/>
</dbReference>
<dbReference type="SUPFAM" id="SSF56935">
    <property type="entry name" value="Porins"/>
    <property type="match status" value="1"/>
</dbReference>
<evidence type="ECO:0000256" key="5">
    <source>
        <dbReference type="ARBA" id="ARBA00023136"/>
    </source>
</evidence>
<dbReference type="SUPFAM" id="SSF49452">
    <property type="entry name" value="Starch-binding domain-like"/>
    <property type="match status" value="1"/>
</dbReference>
<keyword evidence="5 7" id="KW-0472">Membrane</keyword>
<evidence type="ECO:0000256" key="4">
    <source>
        <dbReference type="ARBA" id="ARBA00022692"/>
    </source>
</evidence>
<dbReference type="InterPro" id="IPR039426">
    <property type="entry name" value="TonB-dep_rcpt-like"/>
</dbReference>
<dbReference type="Pfam" id="PF25183">
    <property type="entry name" value="OMP_b-brl_4"/>
    <property type="match status" value="2"/>
</dbReference>
<keyword evidence="6 7" id="KW-0998">Cell outer membrane</keyword>
<evidence type="ECO:0000256" key="7">
    <source>
        <dbReference type="PROSITE-ProRule" id="PRU01360"/>
    </source>
</evidence>
<dbReference type="InterPro" id="IPR012910">
    <property type="entry name" value="Plug_dom"/>
</dbReference>
<dbReference type="PANTHER" id="PTHR30069">
    <property type="entry name" value="TONB-DEPENDENT OUTER MEMBRANE RECEPTOR"/>
    <property type="match status" value="1"/>
</dbReference>
<dbReference type="GO" id="GO:0015344">
    <property type="term" value="F:siderophore uptake transmembrane transporter activity"/>
    <property type="evidence" value="ECO:0007669"/>
    <property type="project" value="TreeGrafter"/>
</dbReference>
<dbReference type="PROSITE" id="PS52016">
    <property type="entry name" value="TONB_DEPENDENT_REC_3"/>
    <property type="match status" value="1"/>
</dbReference>
<dbReference type="AlphaFoldDB" id="A0A4Y5Z2Q7"/>
<dbReference type="PANTHER" id="PTHR30069:SF46">
    <property type="entry name" value="OAR PROTEIN"/>
    <property type="match status" value="1"/>
</dbReference>
<keyword evidence="10" id="KW-0675">Receptor</keyword>
<dbReference type="InterPro" id="IPR013784">
    <property type="entry name" value="Carb-bd-like_fold"/>
</dbReference>
<keyword evidence="4 7" id="KW-0812">Transmembrane</keyword>
<dbReference type="Pfam" id="PF07715">
    <property type="entry name" value="Plug"/>
    <property type="match status" value="1"/>
</dbReference>
<dbReference type="InterPro" id="IPR036942">
    <property type="entry name" value="Beta-barrel_TonB_sf"/>
</dbReference>
<dbReference type="GO" id="GO:0009279">
    <property type="term" value="C:cell outer membrane"/>
    <property type="evidence" value="ECO:0007669"/>
    <property type="project" value="UniProtKB-SubCell"/>
</dbReference>
<dbReference type="GO" id="GO:0044718">
    <property type="term" value="P:siderophore transmembrane transport"/>
    <property type="evidence" value="ECO:0007669"/>
    <property type="project" value="TreeGrafter"/>
</dbReference>
<comment type="subcellular location">
    <subcellularLocation>
        <location evidence="1 7">Cell outer membrane</location>
        <topology evidence="1 7">Multi-pass membrane protein</topology>
    </subcellularLocation>
</comment>
<organism evidence="10 11">
    <name type="scientific">Luteibacter pinisoli</name>
    <dbReference type="NCBI Taxonomy" id="2589080"/>
    <lineage>
        <taxon>Bacteria</taxon>
        <taxon>Pseudomonadati</taxon>
        <taxon>Pseudomonadota</taxon>
        <taxon>Gammaproteobacteria</taxon>
        <taxon>Lysobacterales</taxon>
        <taxon>Rhodanobacteraceae</taxon>
        <taxon>Luteibacter</taxon>
    </lineage>
</organism>
<feature type="domain" description="TonB-dependent transporter Oar-like beta-barrel" evidence="9">
    <location>
        <begin position="610"/>
        <end position="889"/>
    </location>
</feature>
<dbReference type="InterPro" id="IPR037066">
    <property type="entry name" value="Plug_dom_sf"/>
</dbReference>
<dbReference type="InterPro" id="IPR057601">
    <property type="entry name" value="Oar-like_b-barrel"/>
</dbReference>
<evidence type="ECO:0000259" key="8">
    <source>
        <dbReference type="Pfam" id="PF07715"/>
    </source>
</evidence>
<dbReference type="Proteomes" id="UP000316093">
    <property type="component" value="Chromosome"/>
</dbReference>
<gene>
    <name evidence="10" type="ORF">FIV34_10835</name>
</gene>
<evidence type="ECO:0000256" key="6">
    <source>
        <dbReference type="ARBA" id="ARBA00023237"/>
    </source>
</evidence>
<feature type="domain" description="TonB-dependent transporter Oar-like beta-barrel" evidence="9">
    <location>
        <begin position="347"/>
        <end position="608"/>
    </location>
</feature>
<evidence type="ECO:0000259" key="9">
    <source>
        <dbReference type="Pfam" id="PF25183"/>
    </source>
</evidence>
<dbReference type="Gene3D" id="2.60.40.1120">
    <property type="entry name" value="Carboxypeptidase-like, regulatory domain"/>
    <property type="match status" value="1"/>
</dbReference>
<dbReference type="Gene3D" id="2.170.130.10">
    <property type="entry name" value="TonB-dependent receptor, plug domain"/>
    <property type="match status" value="1"/>
</dbReference>
<reference evidence="10 11" key="1">
    <citation type="submission" date="2019-06" db="EMBL/GenBank/DDBJ databases">
        <title>A complete genome sequence for Luteibacter pinisoli MAH-14.</title>
        <authorList>
            <person name="Baltrus D.A."/>
        </authorList>
    </citation>
    <scope>NUCLEOTIDE SEQUENCE [LARGE SCALE GENOMIC DNA]</scope>
    <source>
        <strain evidence="10 11">MAH-14</strain>
    </source>
</reference>
<accession>A0A4Y5Z2Q7</accession>
<name>A0A4Y5Z2Q7_9GAMM</name>
<protein>
    <submittedName>
        <fullName evidence="10">TonB-dependent receptor</fullName>
    </submittedName>
</protein>
<evidence type="ECO:0000256" key="2">
    <source>
        <dbReference type="ARBA" id="ARBA00022448"/>
    </source>
</evidence>
<sequence length="1017" mass="110614">MNDASTRASLRISGEAVLKPNAAFSARTRLFVAVIAILGAAHAQAQSTTGTITGQAPVDAGESVLIQGDSGLAREVTVDDKGRYAAGQLPLGTYTVTLKKSGAEVQKRSGVTLRVGASVDVSFTAAPVQSLDSVTVSQNITPPIDVAAVDSRSVITADQLAKLPLARNADEVARLAPGVVLNSGGYTGPTGQRINSFGGSAASENAYYINGYNVTDPQRGMGGISLPYGAIDQQEIYTGGYSAQYGRSDGGVINQVGKRGTNDWHYGAQILWEPAFARADSVNTFYTNGLTASPVAGSLYKPNRENRDWVTTVSTYVGGPLIKDKLFFFLAGEFEREQGTTHNAVDNVSPDVHYRYDSPRWYGKIDWNITDNNILEVTSASSKRETQGSIYDYDYSALQRGERIGTADNTKTGGDLWSAKYTGYITDNLTISALYGKMKLDQYDQPGDYDGSLTYADGLINQNPALNGGSPIGNNQTVQTIINPGRSTRSTNTRIDITYTLGDHTLSAGMDNQVTRAIDQGSTASGDGYYWTYGQADPNIPISTGLNVPAPGGFPNGQEGYYVVRHVASSLASVRATQRAQYVEDKWQVSDQWLLSLGLRNDQFENFNRDGDSYVSQHRPQWAPRLGFSWDVNGDASFKVFGNAGRYYLGLPLNPGLNAAGAALSTSQYFTYGGIDSQGLPTGLTAFSAPVSSNNYYGILPDARTVTAKNLKSEYQDEFILGFQKTLGADWVYGAKATQRILRSAIDDYCDVDRITAKAASLGYDVTSTNSCYLFNPGRANTFNLIDASGNVVNVPLSNEELGFQGLKRRYYSLEGFFEHPFDGSWYAKLDYVFSRSYGNTEGQLRSDLQQTAASTSEDWDNSYIMEHTNGVTNNDHRHQIKLYGYYQLTSEWLVSANLSLVSGSPKICLGYYGPDLSDPGKYGGSYHYCNGQPSPPGSQGRLPWIRQLDIGTTYRPTFADGKLAFTASVFNVANEQRPLNIYPYSQTDPGVADPQYGQAQVRQLPRYVRFGVSYDF</sequence>
<evidence type="ECO:0000313" key="10">
    <source>
        <dbReference type="EMBL" id="QDE39660.1"/>
    </source>
</evidence>
<dbReference type="EMBL" id="CP041046">
    <property type="protein sequence ID" value="QDE39660.1"/>
    <property type="molecule type" value="Genomic_DNA"/>
</dbReference>
<dbReference type="KEGG" id="lpy:FIV34_10835"/>
<keyword evidence="11" id="KW-1185">Reference proteome</keyword>